<keyword evidence="2" id="KW-1185">Reference proteome</keyword>
<reference evidence="2" key="1">
    <citation type="journal article" date="2022" name="Mol. Ecol. Resour.">
        <title>The genomes of chicory, endive, great burdock and yacon provide insights into Asteraceae palaeo-polyploidization history and plant inulin production.</title>
        <authorList>
            <person name="Fan W."/>
            <person name="Wang S."/>
            <person name="Wang H."/>
            <person name="Wang A."/>
            <person name="Jiang F."/>
            <person name="Liu H."/>
            <person name="Zhao H."/>
            <person name="Xu D."/>
            <person name="Zhang Y."/>
        </authorList>
    </citation>
    <scope>NUCLEOTIDE SEQUENCE [LARGE SCALE GENOMIC DNA]</scope>
    <source>
        <strain evidence="2">cv. Yunnan</strain>
    </source>
</reference>
<dbReference type="Proteomes" id="UP001056120">
    <property type="component" value="Linkage Group LG16"/>
</dbReference>
<proteinExistence type="predicted"/>
<comment type="caution">
    <text evidence="1">The sequence shown here is derived from an EMBL/GenBank/DDBJ whole genome shotgun (WGS) entry which is preliminary data.</text>
</comment>
<accession>A0ACB9FR50</accession>
<dbReference type="EMBL" id="CM042033">
    <property type="protein sequence ID" value="KAI3773829.1"/>
    <property type="molecule type" value="Genomic_DNA"/>
</dbReference>
<name>A0ACB9FR50_9ASTR</name>
<gene>
    <name evidence="1" type="ORF">L1987_48365</name>
</gene>
<sequence>MLQNDKRSKFLVATTDLLPHILDPEALPGFPTPSVASTSSDSNNYDIQDGNNDAIHDSPPTPHEVGIHRYIGVNPYTFEPIGIQVSHEDIHIEDVNIKDIHDVGVSSPFHPDTFSIDQLDQLRSPALRAFILFQDSIIQQLQAENDRLKGEKLTDDSNENVNKESENVIESEIKNNETENVNRDIAGTSEADRDTTGTSTQSVDFNVDDLIIDTEIFVDGDGVVYMLNVEVNLDEMSIVTASDTNKQDPTGDKNKSTNDEEKLRNKKGEEVLIANPCLARHTTHYYGTSDQYSR</sequence>
<reference evidence="1 2" key="2">
    <citation type="journal article" date="2022" name="Mol. Ecol. Resour.">
        <title>The genomes of chicory, endive, great burdock and yacon provide insights into Asteraceae paleo-polyploidization history and plant inulin production.</title>
        <authorList>
            <person name="Fan W."/>
            <person name="Wang S."/>
            <person name="Wang H."/>
            <person name="Wang A."/>
            <person name="Jiang F."/>
            <person name="Liu H."/>
            <person name="Zhao H."/>
            <person name="Xu D."/>
            <person name="Zhang Y."/>
        </authorList>
    </citation>
    <scope>NUCLEOTIDE SEQUENCE [LARGE SCALE GENOMIC DNA]</scope>
    <source>
        <strain evidence="2">cv. Yunnan</strain>
        <tissue evidence="1">Leaves</tissue>
    </source>
</reference>
<protein>
    <submittedName>
        <fullName evidence="1">Uncharacterized protein</fullName>
    </submittedName>
</protein>
<evidence type="ECO:0000313" key="1">
    <source>
        <dbReference type="EMBL" id="KAI3773829.1"/>
    </source>
</evidence>
<evidence type="ECO:0000313" key="2">
    <source>
        <dbReference type="Proteomes" id="UP001056120"/>
    </source>
</evidence>
<organism evidence="1 2">
    <name type="scientific">Smallanthus sonchifolius</name>
    <dbReference type="NCBI Taxonomy" id="185202"/>
    <lineage>
        <taxon>Eukaryota</taxon>
        <taxon>Viridiplantae</taxon>
        <taxon>Streptophyta</taxon>
        <taxon>Embryophyta</taxon>
        <taxon>Tracheophyta</taxon>
        <taxon>Spermatophyta</taxon>
        <taxon>Magnoliopsida</taxon>
        <taxon>eudicotyledons</taxon>
        <taxon>Gunneridae</taxon>
        <taxon>Pentapetalae</taxon>
        <taxon>asterids</taxon>
        <taxon>campanulids</taxon>
        <taxon>Asterales</taxon>
        <taxon>Asteraceae</taxon>
        <taxon>Asteroideae</taxon>
        <taxon>Heliantheae alliance</taxon>
        <taxon>Millerieae</taxon>
        <taxon>Smallanthus</taxon>
    </lineage>
</organism>